<feature type="transmembrane region" description="Helical" evidence="1">
    <location>
        <begin position="66"/>
        <end position="83"/>
    </location>
</feature>
<keyword evidence="3" id="KW-1185">Reference proteome</keyword>
<dbReference type="RefSeq" id="WP_185077175.1">
    <property type="nucleotide sequence ID" value="NZ_JACHMB010000001.1"/>
</dbReference>
<dbReference type="Proteomes" id="UP000579153">
    <property type="component" value="Unassembled WGS sequence"/>
</dbReference>
<evidence type="ECO:0000256" key="1">
    <source>
        <dbReference type="SAM" id="Phobius"/>
    </source>
</evidence>
<name>A0A7W9GI03_9ACTN</name>
<keyword evidence="1" id="KW-0472">Membrane</keyword>
<comment type="caution">
    <text evidence="2">The sequence shown here is derived from an EMBL/GenBank/DDBJ whole genome shotgun (WGS) entry which is preliminary data.</text>
</comment>
<keyword evidence="1" id="KW-1133">Transmembrane helix</keyword>
<sequence length="473" mass="51383">MSRRSSALWVSALLLAVLPSVLFRIDALLSEPEDAPGLYGLVTVYGCRIDLYVRFWDSALRGLPPYSYGGAPMIVLAFAGWYASLRKGRDRLGRIVARSAATALLLPSLLQLLMYALDPRCTDPWSSAGFMDLYVLAPPILVLLAVRPHRRAFVRRGRLARTAAVVLTVTATLLVAVGSVPPGKVSADSELDCAGFGGGTVEGLRKDEKEFLCRVRGYGFFPGEGIEEWNETSDRIVLAQGHHLCGLADRHGGDIGAPAVRDAPHASLLPALASLCPSVASRQAVEEKQGQGERAAYVAGKERACARHPTHRPKIKPVRQRRATMSTTFWIVQGWEDGYEGRTPDLVEDLVGSEPGALAIWAADEIGYACVTVESYTRRPPLETRGWTEVVEVGYESPKGSLTLSDGGGRDVQGLTAAGPGHYRVRVHLRGREQVYQVLDPPDGAVELLVMVFPGEQKEPVVHRRPRPARPTG</sequence>
<keyword evidence="1" id="KW-0812">Transmembrane</keyword>
<reference evidence="2 3" key="1">
    <citation type="submission" date="2020-08" db="EMBL/GenBank/DDBJ databases">
        <title>Sequencing the genomes of 1000 actinobacteria strains.</title>
        <authorList>
            <person name="Klenk H.-P."/>
        </authorList>
    </citation>
    <scope>NUCLEOTIDE SEQUENCE [LARGE SCALE GENOMIC DNA]</scope>
    <source>
        <strain evidence="2 3">DSM 45507</strain>
    </source>
</reference>
<organism evidence="2 3">
    <name type="scientific">Nonomuraea jabiensis</name>
    <dbReference type="NCBI Taxonomy" id="882448"/>
    <lineage>
        <taxon>Bacteria</taxon>
        <taxon>Bacillati</taxon>
        <taxon>Actinomycetota</taxon>
        <taxon>Actinomycetes</taxon>
        <taxon>Streptosporangiales</taxon>
        <taxon>Streptosporangiaceae</taxon>
        <taxon>Nonomuraea</taxon>
    </lineage>
</organism>
<dbReference type="AlphaFoldDB" id="A0A7W9GI03"/>
<accession>A0A7W9GI03</accession>
<feature type="transmembrane region" description="Helical" evidence="1">
    <location>
        <begin position="95"/>
        <end position="117"/>
    </location>
</feature>
<feature type="transmembrane region" description="Helical" evidence="1">
    <location>
        <begin position="159"/>
        <end position="180"/>
    </location>
</feature>
<gene>
    <name evidence="2" type="ORF">HD596_010945</name>
</gene>
<evidence type="ECO:0000313" key="2">
    <source>
        <dbReference type="EMBL" id="MBB5784189.1"/>
    </source>
</evidence>
<feature type="transmembrane region" description="Helical" evidence="1">
    <location>
        <begin position="129"/>
        <end position="147"/>
    </location>
</feature>
<protein>
    <submittedName>
        <fullName evidence="2">Uncharacterized protein</fullName>
    </submittedName>
</protein>
<evidence type="ECO:0000313" key="3">
    <source>
        <dbReference type="Proteomes" id="UP000579153"/>
    </source>
</evidence>
<proteinExistence type="predicted"/>
<dbReference type="EMBL" id="JACHMB010000001">
    <property type="protein sequence ID" value="MBB5784189.1"/>
    <property type="molecule type" value="Genomic_DNA"/>
</dbReference>